<protein>
    <recommendedName>
        <fullName evidence="2">SUZ domain-containing protein</fullName>
    </recommendedName>
</protein>
<feature type="compositionally biased region" description="Basic and acidic residues" evidence="1">
    <location>
        <begin position="183"/>
        <end position="217"/>
    </location>
</feature>
<feature type="region of interest" description="Disordered" evidence="1">
    <location>
        <begin position="135"/>
        <end position="347"/>
    </location>
</feature>
<evidence type="ECO:0000313" key="4">
    <source>
        <dbReference type="Proteomes" id="UP001219355"/>
    </source>
</evidence>
<dbReference type="Proteomes" id="UP001219355">
    <property type="component" value="Chromosome 4"/>
</dbReference>
<evidence type="ECO:0000256" key="1">
    <source>
        <dbReference type="SAM" id="MobiDB-lite"/>
    </source>
</evidence>
<reference evidence="3" key="1">
    <citation type="submission" date="2023-03" db="EMBL/GenBank/DDBJ databases">
        <title>Emydomyces testavorans Genome Sequence.</title>
        <authorList>
            <person name="Hoyer L."/>
        </authorList>
    </citation>
    <scope>NUCLEOTIDE SEQUENCE</scope>
    <source>
        <strain evidence="3">16-2883</strain>
    </source>
</reference>
<gene>
    <name evidence="3" type="ORF">PRK78_006206</name>
</gene>
<feature type="compositionally biased region" description="Basic and acidic residues" evidence="1">
    <location>
        <begin position="260"/>
        <end position="270"/>
    </location>
</feature>
<evidence type="ECO:0000313" key="3">
    <source>
        <dbReference type="EMBL" id="WEW60719.1"/>
    </source>
</evidence>
<sequence length="347" mass="38594">MSKTKDVPDAWDDDWEEQVDSNKLKSPTLPPASQQEPEKKLSSRAKKAQLRAQHAEFNRQLWAEAEAEVYVFLLGLKITNRIQFYLQEFINISILTFACYTRIFSESTQMSHYLESRSTIPLKTEYKPAVKVLSRNPQSPAGLGATTVGLQKVTISPRPASRNYNGNNANENKNDDDDSDDNESPRQKQPTAEERLAIAQREREEKQRKYEEARERLFGSSNAGSGASTPGNTTPPPRPQHTSGGENNKWKGKTRSNGNSKDRGEKRDSSSRSAKGKQLYDPNHSPKPHSNQGKRKENRSQMGGGEESRLQSQSPQLQTPIRSPKGPDGSGPGGFGFAQRDGGSAPR</sequence>
<organism evidence="3 4">
    <name type="scientific">Emydomyces testavorans</name>
    <dbReference type="NCBI Taxonomy" id="2070801"/>
    <lineage>
        <taxon>Eukaryota</taxon>
        <taxon>Fungi</taxon>
        <taxon>Dikarya</taxon>
        <taxon>Ascomycota</taxon>
        <taxon>Pezizomycotina</taxon>
        <taxon>Eurotiomycetes</taxon>
        <taxon>Eurotiomycetidae</taxon>
        <taxon>Onygenales</taxon>
        <taxon>Nannizziopsiaceae</taxon>
        <taxon>Emydomyces</taxon>
    </lineage>
</organism>
<dbReference type="InterPro" id="IPR024771">
    <property type="entry name" value="SUZ"/>
</dbReference>
<proteinExistence type="predicted"/>
<feature type="region of interest" description="Disordered" evidence="1">
    <location>
        <begin position="1"/>
        <end position="45"/>
    </location>
</feature>
<feature type="compositionally biased region" description="Polar residues" evidence="1">
    <location>
        <begin position="219"/>
        <end position="232"/>
    </location>
</feature>
<feature type="domain" description="SUZ" evidence="2">
    <location>
        <begin position="151"/>
        <end position="221"/>
    </location>
</feature>
<dbReference type="AlphaFoldDB" id="A0AAF0IND5"/>
<feature type="compositionally biased region" description="Polar residues" evidence="1">
    <location>
        <begin position="310"/>
        <end position="321"/>
    </location>
</feature>
<dbReference type="Pfam" id="PF12752">
    <property type="entry name" value="SUZ"/>
    <property type="match status" value="1"/>
</dbReference>
<keyword evidence="4" id="KW-1185">Reference proteome</keyword>
<name>A0AAF0IND5_9EURO</name>
<feature type="compositionally biased region" description="Acidic residues" evidence="1">
    <location>
        <begin position="9"/>
        <end position="19"/>
    </location>
</feature>
<evidence type="ECO:0000259" key="2">
    <source>
        <dbReference type="Pfam" id="PF12752"/>
    </source>
</evidence>
<dbReference type="EMBL" id="CP120630">
    <property type="protein sequence ID" value="WEW60719.1"/>
    <property type="molecule type" value="Genomic_DNA"/>
</dbReference>
<accession>A0AAF0IND5</accession>